<evidence type="ECO:0000313" key="4">
    <source>
        <dbReference type="EMBL" id="MEC6833039.1"/>
    </source>
</evidence>
<reference evidence="4 5" key="1">
    <citation type="submission" date="2024-01" db="EMBL/GenBank/DDBJ databases">
        <title>Active colonisers of the gastrointestinal tract of Atlantic salmon farmed in a warm water region.</title>
        <authorList>
            <person name="Bowman J.P."/>
        </authorList>
    </citation>
    <scope>NUCLEOTIDE SEQUENCE [LARGE SCALE GENOMIC DNA]</scope>
    <source>
        <strain evidence="4 5">S3MW1</strain>
    </source>
</reference>
<dbReference type="EMBL" id="JAYXUG010000013">
    <property type="protein sequence ID" value="MEC6833039.1"/>
    <property type="molecule type" value="Genomic_DNA"/>
</dbReference>
<accession>A0ABU6L9Q6</accession>
<evidence type="ECO:0000259" key="3">
    <source>
        <dbReference type="Pfam" id="PF04352"/>
    </source>
</evidence>
<organism evidence="4 5">
    <name type="scientific">Photobacterium toruni</name>
    <dbReference type="NCBI Taxonomy" id="1935446"/>
    <lineage>
        <taxon>Bacteria</taxon>
        <taxon>Pseudomonadati</taxon>
        <taxon>Pseudomonadota</taxon>
        <taxon>Gammaproteobacteria</taxon>
        <taxon>Vibrionales</taxon>
        <taxon>Vibrionaceae</taxon>
        <taxon>Photobacterium</taxon>
    </lineage>
</organism>
<name>A0ABU6L9Q6_9GAMM</name>
<sequence length="172" mass="19674">MIESEPKSKTLTLKRDPLKIKTGEKKPVRGKKVYKPTNNSKRHQLSKAKLLDKQEKLQRKQNIEAAQKWLCRTFPKAFNLARLVPLEIGIHKIVMETHKSQGGSAVLGFGWQPIKRALRKWTSRPAYIRLLTEESLFRRSAVGGISGEVTEEQAIFAKIACKKMKSRRVAKK</sequence>
<dbReference type="Proteomes" id="UP001306119">
    <property type="component" value="Unassembled WGS sequence"/>
</dbReference>
<proteinExistence type="predicted"/>
<feature type="region of interest" description="Disordered" evidence="2">
    <location>
        <begin position="1"/>
        <end position="43"/>
    </location>
</feature>
<evidence type="ECO:0000256" key="1">
    <source>
        <dbReference type="ARBA" id="ARBA00022884"/>
    </source>
</evidence>
<dbReference type="SUPFAM" id="SSF48657">
    <property type="entry name" value="FinO-like"/>
    <property type="match status" value="1"/>
</dbReference>
<gene>
    <name evidence="4" type="ORF">VXS06_14825</name>
</gene>
<dbReference type="Pfam" id="PF04352">
    <property type="entry name" value="ProQ"/>
    <property type="match status" value="1"/>
</dbReference>
<evidence type="ECO:0000256" key="2">
    <source>
        <dbReference type="SAM" id="MobiDB-lite"/>
    </source>
</evidence>
<dbReference type="RefSeq" id="WP_327775339.1">
    <property type="nucleotide sequence ID" value="NZ_JAYXUG010000013.1"/>
</dbReference>
<evidence type="ECO:0000313" key="5">
    <source>
        <dbReference type="Proteomes" id="UP001306119"/>
    </source>
</evidence>
<dbReference type="Gene3D" id="1.10.1710.10">
    <property type="entry name" value="ProQ/FinO domain"/>
    <property type="match status" value="1"/>
</dbReference>
<keyword evidence="5" id="KW-1185">Reference proteome</keyword>
<dbReference type="InterPro" id="IPR016103">
    <property type="entry name" value="ProQ/FinO"/>
</dbReference>
<comment type="caution">
    <text evidence="4">The sequence shown here is derived from an EMBL/GenBank/DDBJ whole genome shotgun (WGS) entry which is preliminary data.</text>
</comment>
<feature type="domain" description="ProQ/FinO" evidence="3">
    <location>
        <begin position="62"/>
        <end position="171"/>
    </location>
</feature>
<keyword evidence="1" id="KW-0694">RNA-binding</keyword>
<protein>
    <submittedName>
        <fullName evidence="4">ProQ/FINO family protein</fullName>
    </submittedName>
</protein>
<feature type="compositionally biased region" description="Basic and acidic residues" evidence="2">
    <location>
        <begin position="1"/>
        <end position="27"/>
    </location>
</feature>
<dbReference type="InterPro" id="IPR036442">
    <property type="entry name" value="ProQ/FinO_sf"/>
</dbReference>
<feature type="compositionally biased region" description="Basic residues" evidence="2">
    <location>
        <begin position="28"/>
        <end position="43"/>
    </location>
</feature>